<keyword evidence="1" id="KW-1133">Transmembrane helix</keyword>
<dbReference type="AlphaFoldDB" id="A0A852ZPT0"/>
<keyword evidence="1" id="KW-0472">Membrane</keyword>
<sequence>MFSGLVFIMATVPLATVLGFLLTAAGLRMTWRGDDNAKLGFVLYFVISMSLFVFSLARAPSEGNLLVAMVRSVVGFLGPL</sequence>
<dbReference type="EMBL" id="JACBZD010000001">
    <property type="protein sequence ID" value="NYI03497.1"/>
    <property type="molecule type" value="Genomic_DNA"/>
</dbReference>
<dbReference type="Proteomes" id="UP000567795">
    <property type="component" value="Unassembled WGS sequence"/>
</dbReference>
<feature type="transmembrane region" description="Helical" evidence="1">
    <location>
        <begin position="39"/>
        <end position="57"/>
    </location>
</feature>
<keyword evidence="3" id="KW-1185">Reference proteome</keyword>
<accession>A0A852ZPT0</accession>
<comment type="caution">
    <text evidence="2">The sequence shown here is derived from an EMBL/GenBank/DDBJ whole genome shotgun (WGS) entry which is preliminary data.</text>
</comment>
<evidence type="ECO:0000313" key="3">
    <source>
        <dbReference type="Proteomes" id="UP000567795"/>
    </source>
</evidence>
<organism evidence="2 3">
    <name type="scientific">Allostreptomyces psammosilenae</name>
    <dbReference type="NCBI Taxonomy" id="1892865"/>
    <lineage>
        <taxon>Bacteria</taxon>
        <taxon>Bacillati</taxon>
        <taxon>Actinomycetota</taxon>
        <taxon>Actinomycetes</taxon>
        <taxon>Kitasatosporales</taxon>
        <taxon>Streptomycetaceae</taxon>
        <taxon>Allostreptomyces</taxon>
    </lineage>
</organism>
<feature type="transmembrane region" description="Helical" evidence="1">
    <location>
        <begin position="6"/>
        <end position="27"/>
    </location>
</feature>
<evidence type="ECO:0000256" key="1">
    <source>
        <dbReference type="SAM" id="Phobius"/>
    </source>
</evidence>
<name>A0A852ZPT0_9ACTN</name>
<gene>
    <name evidence="2" type="ORF">FHU37_000440</name>
</gene>
<dbReference type="RefSeq" id="WP_179812537.1">
    <property type="nucleotide sequence ID" value="NZ_JACBZD010000001.1"/>
</dbReference>
<keyword evidence="1" id="KW-0812">Transmembrane</keyword>
<reference evidence="2 3" key="1">
    <citation type="submission" date="2020-07" db="EMBL/GenBank/DDBJ databases">
        <title>Sequencing the genomes of 1000 actinobacteria strains.</title>
        <authorList>
            <person name="Klenk H.-P."/>
        </authorList>
    </citation>
    <scope>NUCLEOTIDE SEQUENCE [LARGE SCALE GENOMIC DNA]</scope>
    <source>
        <strain evidence="2 3">DSM 42178</strain>
    </source>
</reference>
<protein>
    <submittedName>
        <fullName evidence="2">NhaP-type Na+/H+ and K+/H+ antiporter</fullName>
    </submittedName>
</protein>
<proteinExistence type="predicted"/>
<evidence type="ECO:0000313" key="2">
    <source>
        <dbReference type="EMBL" id="NYI03497.1"/>
    </source>
</evidence>